<organism evidence="2">
    <name type="scientific">Tanacetum cinerariifolium</name>
    <name type="common">Dalmatian daisy</name>
    <name type="synonym">Chrysanthemum cinerariifolium</name>
    <dbReference type="NCBI Taxonomy" id="118510"/>
    <lineage>
        <taxon>Eukaryota</taxon>
        <taxon>Viridiplantae</taxon>
        <taxon>Streptophyta</taxon>
        <taxon>Embryophyta</taxon>
        <taxon>Tracheophyta</taxon>
        <taxon>Spermatophyta</taxon>
        <taxon>Magnoliopsida</taxon>
        <taxon>eudicotyledons</taxon>
        <taxon>Gunneridae</taxon>
        <taxon>Pentapetalae</taxon>
        <taxon>asterids</taxon>
        <taxon>campanulids</taxon>
        <taxon>Asterales</taxon>
        <taxon>Asteraceae</taxon>
        <taxon>Asteroideae</taxon>
        <taxon>Anthemideae</taxon>
        <taxon>Anthemidinae</taxon>
        <taxon>Tanacetum</taxon>
    </lineage>
</organism>
<reference evidence="2" key="1">
    <citation type="journal article" date="2019" name="Sci. Rep.">
        <title>Draft genome of Tanacetum cinerariifolium, the natural source of mosquito coil.</title>
        <authorList>
            <person name="Yamashiro T."/>
            <person name="Shiraishi A."/>
            <person name="Satake H."/>
            <person name="Nakayama K."/>
        </authorList>
    </citation>
    <scope>NUCLEOTIDE SEQUENCE</scope>
</reference>
<feature type="domain" description="Retroviral polymerase SH3-like" evidence="1">
    <location>
        <begin position="17"/>
        <end position="75"/>
    </location>
</feature>
<dbReference type="EMBL" id="BKCJ011055102">
    <property type="protein sequence ID" value="GFC76190.1"/>
    <property type="molecule type" value="Genomic_DNA"/>
</dbReference>
<comment type="caution">
    <text evidence="2">The sequence shown here is derived from an EMBL/GenBank/DDBJ whole genome shotgun (WGS) entry which is preliminary data.</text>
</comment>
<protein>
    <submittedName>
        <fullName evidence="2">Ribonuclease H-like domain-containing protein</fullName>
    </submittedName>
</protein>
<accession>A0A699QRW2</accession>
<proteinExistence type="predicted"/>
<evidence type="ECO:0000313" key="2">
    <source>
        <dbReference type="EMBL" id="GFC76190.1"/>
    </source>
</evidence>
<dbReference type="AlphaFoldDB" id="A0A699QRW2"/>
<name>A0A699QRW2_TANCI</name>
<feature type="non-terminal residue" evidence="2">
    <location>
        <position position="1"/>
    </location>
</feature>
<feature type="non-terminal residue" evidence="2">
    <location>
        <position position="256"/>
    </location>
</feature>
<dbReference type="Pfam" id="PF25597">
    <property type="entry name" value="SH3_retrovirus"/>
    <property type="match status" value="1"/>
</dbReference>
<dbReference type="InterPro" id="IPR057670">
    <property type="entry name" value="SH3_retrovirus"/>
</dbReference>
<gene>
    <name evidence="2" type="ORF">Tci_848160</name>
</gene>
<sequence>LFNGRSPAIGFLKPFGCHVMILNTLDDLGKFDEKGDKGYFIGYSMSSKAFRVFNKRTRMVEENLHVEFLENKAIEKGTGPNWLFDIDYLTKSMNYVPVDAVPEGSGNPNPTASISNPPADQMETLTVETHIPTVSSPVLTAYSTDSQEPSSDARLISKRVSNQEETPSLDNILSLTNRFEDILRVTTNSAESNGVEADISNMETAITASPTPTLRIHKDHLKSQIIGPLDTPIQTRNKSKEVENRVLFPQSIRRQI</sequence>
<evidence type="ECO:0000259" key="1">
    <source>
        <dbReference type="Pfam" id="PF25597"/>
    </source>
</evidence>